<evidence type="ECO:0000259" key="3">
    <source>
        <dbReference type="Pfam" id="PF11250"/>
    </source>
</evidence>
<comment type="similarity">
    <text evidence="1">Belongs to the fantastic four family.</text>
</comment>
<dbReference type="Proteomes" id="UP000231279">
    <property type="component" value="Unassembled WGS sequence"/>
</dbReference>
<dbReference type="STRING" id="429701.A0A2G9GGQ7"/>
<organism evidence="4 5">
    <name type="scientific">Handroanthus impetiginosus</name>
    <dbReference type="NCBI Taxonomy" id="429701"/>
    <lineage>
        <taxon>Eukaryota</taxon>
        <taxon>Viridiplantae</taxon>
        <taxon>Streptophyta</taxon>
        <taxon>Embryophyta</taxon>
        <taxon>Tracheophyta</taxon>
        <taxon>Spermatophyta</taxon>
        <taxon>Magnoliopsida</taxon>
        <taxon>eudicotyledons</taxon>
        <taxon>Gunneridae</taxon>
        <taxon>Pentapetalae</taxon>
        <taxon>asterids</taxon>
        <taxon>lamiids</taxon>
        <taxon>Lamiales</taxon>
        <taxon>Bignoniaceae</taxon>
        <taxon>Crescentiina</taxon>
        <taxon>Tabebuia alliance</taxon>
        <taxon>Handroanthus</taxon>
    </lineage>
</organism>
<feature type="domain" description="FAF" evidence="3">
    <location>
        <begin position="149"/>
        <end position="202"/>
    </location>
</feature>
<evidence type="ECO:0000313" key="4">
    <source>
        <dbReference type="EMBL" id="PIN04471.1"/>
    </source>
</evidence>
<dbReference type="InterPro" id="IPR021410">
    <property type="entry name" value="FAF"/>
</dbReference>
<protein>
    <recommendedName>
        <fullName evidence="3">FAF domain-containing protein</fullName>
    </recommendedName>
</protein>
<evidence type="ECO:0000256" key="1">
    <source>
        <dbReference type="ARBA" id="ARBA00008690"/>
    </source>
</evidence>
<dbReference type="PANTHER" id="PTHR33155:SF4">
    <property type="entry name" value="PROTEIN FANTASTIC FOUR 3"/>
    <property type="match status" value="1"/>
</dbReference>
<gene>
    <name evidence="4" type="ORF">CDL12_22992</name>
</gene>
<feature type="region of interest" description="Disordered" evidence="2">
    <location>
        <begin position="122"/>
        <end position="152"/>
    </location>
</feature>
<dbReference type="PANTHER" id="PTHR33155">
    <property type="entry name" value="FANTASTIC FOUR-LIKE PROTEIN (DUF3049)"/>
    <property type="match status" value="1"/>
</dbReference>
<accession>A0A2G9GGQ7</accession>
<evidence type="ECO:0000256" key="2">
    <source>
        <dbReference type="SAM" id="MobiDB-lite"/>
    </source>
</evidence>
<sequence>MSTIICQNLVTCFEPQLTETTTTLKLRVAPPAPATSDSCRKQESDDHHLPSQVKTIIEFGNWGSLQSTTKESSFEKEKNSYTHPLATKSSFSKLSAKSLQLCTENLGSETGTDIIAEEGGGATIFPGENSSGHRRSSPEKLNSRRKIKSFPPPLTTISGGKNSLRVYRHTEGGRLIIEAVEAPIRSSCFQAERSEGRLKLCFWTGSDTAASGGEEVENGECGVETTAEEEIDEPINEFELEKEEYDGEMKMEMGIEKMQRVRRCHGNRGFCSSNLKRTLWVATS</sequence>
<comment type="caution">
    <text evidence="4">The sequence shown here is derived from an EMBL/GenBank/DDBJ whole genome shotgun (WGS) entry which is preliminary data.</text>
</comment>
<dbReference type="AlphaFoldDB" id="A0A2G9GGQ7"/>
<reference evidence="5" key="1">
    <citation type="journal article" date="2018" name="Gigascience">
        <title>Genome assembly of the Pink Ipe (Handroanthus impetiginosus, Bignoniaceae), a highly valued, ecologically keystone Neotropical timber forest tree.</title>
        <authorList>
            <person name="Silva-Junior O.B."/>
            <person name="Grattapaglia D."/>
            <person name="Novaes E."/>
            <person name="Collevatti R.G."/>
        </authorList>
    </citation>
    <scope>NUCLEOTIDE SEQUENCE [LARGE SCALE GENOMIC DNA]</scope>
    <source>
        <strain evidence="5">cv. UFG-1</strain>
    </source>
</reference>
<dbReference type="InterPro" id="IPR046431">
    <property type="entry name" value="FAF_dom"/>
</dbReference>
<name>A0A2G9GGQ7_9LAMI</name>
<dbReference type="EMBL" id="NKXS01005134">
    <property type="protein sequence ID" value="PIN04471.1"/>
    <property type="molecule type" value="Genomic_DNA"/>
</dbReference>
<dbReference type="Pfam" id="PF11250">
    <property type="entry name" value="FAF"/>
    <property type="match status" value="1"/>
</dbReference>
<keyword evidence="5" id="KW-1185">Reference proteome</keyword>
<evidence type="ECO:0000313" key="5">
    <source>
        <dbReference type="Proteomes" id="UP000231279"/>
    </source>
</evidence>
<proteinExistence type="inferred from homology"/>
<dbReference type="OrthoDB" id="1916983at2759"/>